<dbReference type="GO" id="GO:0003677">
    <property type="term" value="F:DNA binding"/>
    <property type="evidence" value="ECO:0007669"/>
    <property type="project" value="InterPro"/>
</dbReference>
<feature type="region of interest" description="Disordered" evidence="1">
    <location>
        <begin position="80"/>
        <end position="143"/>
    </location>
</feature>
<evidence type="ECO:0000313" key="2">
    <source>
        <dbReference type="EMBL" id="NWV16337.1"/>
    </source>
</evidence>
<evidence type="ECO:0000313" key="3">
    <source>
        <dbReference type="Proteomes" id="UP000571324"/>
    </source>
</evidence>
<feature type="non-terminal residue" evidence="2">
    <location>
        <position position="1"/>
    </location>
</feature>
<evidence type="ECO:0000256" key="1">
    <source>
        <dbReference type="SAM" id="MobiDB-lite"/>
    </source>
</evidence>
<dbReference type="GO" id="GO:0016363">
    <property type="term" value="C:nuclear matrix"/>
    <property type="evidence" value="ECO:0007669"/>
    <property type="project" value="TreeGrafter"/>
</dbReference>
<feature type="compositionally biased region" description="Low complexity" evidence="1">
    <location>
        <begin position="94"/>
        <end position="108"/>
    </location>
</feature>
<dbReference type="PANTHER" id="PTHR12190">
    <property type="entry name" value="A-KINASE ANCHOR PROTEIN AKAP 8"/>
    <property type="match status" value="1"/>
</dbReference>
<dbReference type="Proteomes" id="UP000571324">
    <property type="component" value="Unassembled WGS sequence"/>
</dbReference>
<feature type="non-terminal residue" evidence="2">
    <location>
        <position position="143"/>
    </location>
</feature>
<dbReference type="GO" id="GO:0034237">
    <property type="term" value="F:protein kinase A regulatory subunit binding"/>
    <property type="evidence" value="ECO:0007669"/>
    <property type="project" value="TreeGrafter"/>
</dbReference>
<organism evidence="2 3">
    <name type="scientific">Origma solitaria</name>
    <dbReference type="NCBI Taxonomy" id="720586"/>
    <lineage>
        <taxon>Eukaryota</taxon>
        <taxon>Metazoa</taxon>
        <taxon>Chordata</taxon>
        <taxon>Craniata</taxon>
        <taxon>Vertebrata</taxon>
        <taxon>Euteleostomi</taxon>
        <taxon>Archelosauria</taxon>
        <taxon>Archosauria</taxon>
        <taxon>Dinosauria</taxon>
        <taxon>Saurischia</taxon>
        <taxon>Theropoda</taxon>
        <taxon>Coelurosauria</taxon>
        <taxon>Aves</taxon>
        <taxon>Neognathae</taxon>
        <taxon>Neoaves</taxon>
        <taxon>Telluraves</taxon>
        <taxon>Australaves</taxon>
        <taxon>Passeriformes</taxon>
        <taxon>Meliphagoidea</taxon>
        <taxon>Acanthizidae</taxon>
        <taxon>Origma</taxon>
    </lineage>
</organism>
<dbReference type="InterPro" id="IPR007071">
    <property type="entry name" value="AKAP95"/>
</dbReference>
<dbReference type="AlphaFoldDB" id="A0A7K6CRA9"/>
<dbReference type="EMBL" id="VZRL01000175">
    <property type="protein sequence ID" value="NWV16337.1"/>
    <property type="molecule type" value="Genomic_DNA"/>
</dbReference>
<dbReference type="OrthoDB" id="8923935at2759"/>
<proteinExistence type="predicted"/>
<keyword evidence="3" id="KW-1185">Reference proteome</keyword>
<accession>A0A7K6CRA9</accession>
<feature type="region of interest" description="Disordered" evidence="1">
    <location>
        <begin position="1"/>
        <end position="62"/>
    </location>
</feature>
<protein>
    <submittedName>
        <fullName evidence="2">AKAP8 protein</fullName>
    </submittedName>
</protein>
<name>A0A7K6CRA9_9PASS</name>
<reference evidence="2 3" key="1">
    <citation type="submission" date="2019-09" db="EMBL/GenBank/DDBJ databases">
        <title>Bird 10,000 Genomes (B10K) Project - Family phase.</title>
        <authorList>
            <person name="Zhang G."/>
        </authorList>
    </citation>
    <scope>NUCLEOTIDE SEQUENCE [LARGE SCALE GENOMIC DNA]</scope>
    <source>
        <strain evidence="2">B10K-DU-029-52</strain>
    </source>
</reference>
<gene>
    <name evidence="2" type="primary">Akap8_0</name>
    <name evidence="2" type="ORF">ORISOL_R15563</name>
</gene>
<sequence length="143" mass="14990">GHEGYDYYTPQSSAPTPPGSSYSYGGGAPSASWETPKAPELTLGSAESSGTFGSEALPAENSDSIIAKINQRLDLLSKEGAASAGDGGEEQESSFRFASFSPFPSRSALPSDRDPFRSSFPENSRNSRGGAFGILRGNNSRSR</sequence>
<comment type="caution">
    <text evidence="2">The sequence shown here is derived from an EMBL/GenBank/DDBJ whole genome shotgun (WGS) entry which is preliminary data.</text>
</comment>
<dbReference type="PANTHER" id="PTHR12190:SF6">
    <property type="entry name" value="A-KINASE ANCHOR PROTEIN 8"/>
    <property type="match status" value="1"/>
</dbReference>